<keyword evidence="2" id="KW-0732">Signal</keyword>
<evidence type="ECO:0000256" key="1">
    <source>
        <dbReference type="SAM" id="MobiDB-lite"/>
    </source>
</evidence>
<dbReference type="Pfam" id="PF07217">
    <property type="entry name" value="Het-C"/>
    <property type="match status" value="1"/>
</dbReference>
<feature type="signal peptide" evidence="2">
    <location>
        <begin position="1"/>
        <end position="19"/>
    </location>
</feature>
<accession>A0A8H7N7V6</accession>
<evidence type="ECO:0000256" key="2">
    <source>
        <dbReference type="SAM" id="SignalP"/>
    </source>
</evidence>
<evidence type="ECO:0000313" key="3">
    <source>
        <dbReference type="EMBL" id="KAF9750741.1"/>
    </source>
</evidence>
<reference evidence="3" key="1">
    <citation type="submission" date="2020-10" db="EMBL/GenBank/DDBJ databases">
        <title>High-Quality Genome Resource of Clonostachys rosea strain S41 by Oxford Nanopore Long-Read Sequencing.</title>
        <authorList>
            <person name="Wang H."/>
        </authorList>
    </citation>
    <scope>NUCLEOTIDE SEQUENCE</scope>
    <source>
        <strain evidence="3">S41</strain>
    </source>
</reference>
<dbReference type="EMBL" id="JADCTT010000006">
    <property type="protein sequence ID" value="KAF9750741.1"/>
    <property type="molecule type" value="Genomic_DNA"/>
</dbReference>
<dbReference type="InterPro" id="IPR010816">
    <property type="entry name" value="Het-C"/>
</dbReference>
<feature type="compositionally biased region" description="Low complexity" evidence="1">
    <location>
        <begin position="662"/>
        <end position="673"/>
    </location>
</feature>
<dbReference type="InterPro" id="IPR052577">
    <property type="entry name" value="VWA7"/>
</dbReference>
<gene>
    <name evidence="3" type="ORF">IM811_014961</name>
</gene>
<dbReference type="AlphaFoldDB" id="A0A8H7N7V6"/>
<dbReference type="PANTHER" id="PTHR14905">
    <property type="entry name" value="NG37"/>
    <property type="match status" value="1"/>
</dbReference>
<comment type="caution">
    <text evidence="3">The sequence shown here is derived from an EMBL/GenBank/DDBJ whole genome shotgun (WGS) entry which is preliminary data.</text>
</comment>
<feature type="compositionally biased region" description="Low complexity" evidence="1">
    <location>
        <begin position="710"/>
        <end position="723"/>
    </location>
</feature>
<protein>
    <recommendedName>
        <fullName evidence="5">Het-C-domain-containing protein</fullName>
    </recommendedName>
</protein>
<sequence length="965" mass="104586">MLRLALFLSLVWWAAPAAAFGAGNIASISKVEGKNWRHGDIEDVLLSLAAAHAYNRGKKFSKLMIKQTYLGNWCRDYSQAIDVGTVKAVSAEAIRLLLCVLGFMTFGYGSGEFEITAERLGCYRPEEHIDNPKGYGEGVDARDYDRRLRGPIDEETELAVDEETGMKNYIANERIGIMTSADLLRRLIGGCVEKGRRYKDNNNKRDLHESLRLLGTALHCLEDFYAHSNYVELALIELGERDVFPHVGSSTQIRLQGARGQVYPIVTGTFGGVDFLHSVTGEVSDKLTQNEIDELEGTLQESAKSDTSLLKDLLDKIPDGIFGDKHESDKLEQLQENANNAQMENMNVSPREPEEFTRYIQQVYGQVLPVIEFHDEIMKGITAAIEKIPVLPKIIEQLEEELSRFVFSLIAPFVVPLIQNIKNELATGSNQIIESSEAEQHVVFDNDDSSDPTHSMLSKDHFTNILNEIAGQSAAKMITWVVPQIMEAIDDDSVDVNRLVTRIVNGVMHHPAQREMGDDGAQEGRQQIFQAVQEWWSEMGEDQRQDYRRKLSRRGVQNGENHKEGVYDTGHGHGCSGKLKMQKLYGEPETMEDKIASAAAGALISGAAEALGGGNGGGKNTSGGDLGGFLGVLGSALGVGGGDDGETKKKKNRRDDDEDDNQGSSYQQSSYGGHNTSSYGQGASESYSQGFSSNSRQESRYGGGGGEADSYSQGFGSSQQSYGHTEERRHESGGYGGEQRQAAATEVATVALMSAVTKVVTEVDMAAPRSAIPNAVRRAATVVVRPIHTARALGLPSKATVTPRSAATRVVAMVASSARVVTEAVTVALMSAATRVATEVVTAARASTADAIPTIRMRRRSIDDASQMTLTKKNSSATVGMILMTLIRKSIMDAAADLMMMMMMIMNAAEATVAPLAVMAEEVTGRKEATAVMVAMEAAVVTEAMIATVEAIVTTDDMGLLSSCS</sequence>
<organism evidence="3 4">
    <name type="scientific">Bionectria ochroleuca</name>
    <name type="common">Gliocladium roseum</name>
    <dbReference type="NCBI Taxonomy" id="29856"/>
    <lineage>
        <taxon>Eukaryota</taxon>
        <taxon>Fungi</taxon>
        <taxon>Dikarya</taxon>
        <taxon>Ascomycota</taxon>
        <taxon>Pezizomycotina</taxon>
        <taxon>Sordariomycetes</taxon>
        <taxon>Hypocreomycetidae</taxon>
        <taxon>Hypocreales</taxon>
        <taxon>Bionectriaceae</taxon>
        <taxon>Clonostachys</taxon>
    </lineage>
</organism>
<feature type="compositionally biased region" description="Polar residues" evidence="1">
    <location>
        <begin position="674"/>
        <end position="696"/>
    </location>
</feature>
<name>A0A8H7N7V6_BIOOC</name>
<feature type="chain" id="PRO_5034882845" description="Het-C-domain-containing protein" evidence="2">
    <location>
        <begin position="20"/>
        <end position="965"/>
    </location>
</feature>
<evidence type="ECO:0008006" key="5">
    <source>
        <dbReference type="Google" id="ProtNLM"/>
    </source>
</evidence>
<evidence type="ECO:0000313" key="4">
    <source>
        <dbReference type="Proteomes" id="UP000616885"/>
    </source>
</evidence>
<feature type="region of interest" description="Disordered" evidence="1">
    <location>
        <begin position="638"/>
        <end position="741"/>
    </location>
</feature>
<proteinExistence type="predicted"/>
<dbReference type="Proteomes" id="UP000616885">
    <property type="component" value="Unassembled WGS sequence"/>
</dbReference>
<dbReference type="PANTHER" id="PTHR14905:SF11">
    <property type="entry name" value="TINC (EUROFUNG)"/>
    <property type="match status" value="1"/>
</dbReference>